<dbReference type="CDD" id="cd06471">
    <property type="entry name" value="ACD_LpsHSP_like"/>
    <property type="match status" value="1"/>
</dbReference>
<sequence length="143" mass="16585">MLMPSIFGENLFDDFFTLERPQKQYEKEASCDLMKTDIREYEGGFELDINLPGCKKEDIQAELKDGTLTITAVSNKNTEETAGRYIRRERFAGSCSRKFYVGEEITREDIRARFENGVLKLLVPKKEAKKPEEEERKFISIEG</sequence>
<evidence type="ECO:0000256" key="2">
    <source>
        <dbReference type="RuleBase" id="RU003616"/>
    </source>
</evidence>
<dbReference type="InterPro" id="IPR008978">
    <property type="entry name" value="HSP20-like_chaperone"/>
</dbReference>
<dbReference type="InterPro" id="IPR002068">
    <property type="entry name" value="A-crystallin/Hsp20_dom"/>
</dbReference>
<reference evidence="4 5" key="1">
    <citation type="submission" date="2020-08" db="EMBL/GenBank/DDBJ databases">
        <title>Genome public.</title>
        <authorList>
            <person name="Liu C."/>
            <person name="Sun Q."/>
        </authorList>
    </citation>
    <scope>NUCLEOTIDE SEQUENCE [LARGE SCALE GENOMIC DNA]</scope>
    <source>
        <strain evidence="4 5">BX10</strain>
    </source>
</reference>
<dbReference type="RefSeq" id="WP_262427392.1">
    <property type="nucleotide sequence ID" value="NZ_JACRTJ010000015.1"/>
</dbReference>
<dbReference type="Gene3D" id="2.60.40.790">
    <property type="match status" value="1"/>
</dbReference>
<proteinExistence type="inferred from homology"/>
<dbReference type="SUPFAM" id="SSF49764">
    <property type="entry name" value="HSP20-like chaperones"/>
    <property type="match status" value="1"/>
</dbReference>
<dbReference type="Pfam" id="PF00011">
    <property type="entry name" value="HSP20"/>
    <property type="match status" value="1"/>
</dbReference>
<keyword evidence="5" id="KW-1185">Reference proteome</keyword>
<comment type="caution">
    <text evidence="4">The sequence shown here is derived from an EMBL/GenBank/DDBJ whole genome shotgun (WGS) entry which is preliminary data.</text>
</comment>
<accession>A0ABR7NS65</accession>
<dbReference type="PANTHER" id="PTHR11527">
    <property type="entry name" value="HEAT-SHOCK PROTEIN 20 FAMILY MEMBER"/>
    <property type="match status" value="1"/>
</dbReference>
<evidence type="ECO:0000259" key="3">
    <source>
        <dbReference type="PROSITE" id="PS01031"/>
    </source>
</evidence>
<comment type="similarity">
    <text evidence="1 2">Belongs to the small heat shock protein (HSP20) family.</text>
</comment>
<dbReference type="EMBL" id="JACRTJ010000015">
    <property type="protein sequence ID" value="MBC8598966.1"/>
    <property type="molecule type" value="Genomic_DNA"/>
</dbReference>
<organism evidence="4 5">
    <name type="scientific">Enterocloster hominis</name>
    <name type="common">ex Liu et al. 2021</name>
    <dbReference type="NCBI Taxonomy" id="2763663"/>
    <lineage>
        <taxon>Bacteria</taxon>
        <taxon>Bacillati</taxon>
        <taxon>Bacillota</taxon>
        <taxon>Clostridia</taxon>
        <taxon>Lachnospirales</taxon>
        <taxon>Lachnospiraceae</taxon>
        <taxon>Enterocloster</taxon>
    </lineage>
</organism>
<evidence type="ECO:0000256" key="1">
    <source>
        <dbReference type="PROSITE-ProRule" id="PRU00285"/>
    </source>
</evidence>
<protein>
    <submittedName>
        <fullName evidence="4">Hsp20/alpha crystallin family protein</fullName>
    </submittedName>
</protein>
<feature type="domain" description="SHSP" evidence="3">
    <location>
        <begin position="24"/>
        <end position="142"/>
    </location>
</feature>
<dbReference type="InterPro" id="IPR031107">
    <property type="entry name" value="Small_HSP"/>
</dbReference>
<evidence type="ECO:0000313" key="4">
    <source>
        <dbReference type="EMBL" id="MBC8598966.1"/>
    </source>
</evidence>
<dbReference type="Proteomes" id="UP000647491">
    <property type="component" value="Unassembled WGS sequence"/>
</dbReference>
<dbReference type="PROSITE" id="PS01031">
    <property type="entry name" value="SHSP"/>
    <property type="match status" value="1"/>
</dbReference>
<evidence type="ECO:0000313" key="5">
    <source>
        <dbReference type="Proteomes" id="UP000647491"/>
    </source>
</evidence>
<gene>
    <name evidence="4" type="ORF">H8708_06945</name>
</gene>
<name>A0ABR7NS65_9FIRM</name>